<comment type="caution">
    <text evidence="3">The sequence shown here is derived from an EMBL/GenBank/DDBJ whole genome shotgun (WGS) entry which is preliminary data.</text>
</comment>
<organism evidence="3 4">
    <name type="scientific">Daphnia magna</name>
    <dbReference type="NCBI Taxonomy" id="35525"/>
    <lineage>
        <taxon>Eukaryota</taxon>
        <taxon>Metazoa</taxon>
        <taxon>Ecdysozoa</taxon>
        <taxon>Arthropoda</taxon>
        <taxon>Crustacea</taxon>
        <taxon>Branchiopoda</taxon>
        <taxon>Diplostraca</taxon>
        <taxon>Cladocera</taxon>
        <taxon>Anomopoda</taxon>
        <taxon>Daphniidae</taxon>
        <taxon>Daphnia</taxon>
    </lineage>
</organism>
<dbReference type="EMBL" id="LRGB01001839">
    <property type="protein sequence ID" value="KZS10341.1"/>
    <property type="molecule type" value="Genomic_DNA"/>
</dbReference>
<keyword evidence="2" id="KW-0472">Membrane</keyword>
<accession>A0A164TC90</accession>
<gene>
    <name evidence="3" type="ORF">APZ42_025214</name>
</gene>
<evidence type="ECO:0000313" key="4">
    <source>
        <dbReference type="Proteomes" id="UP000076858"/>
    </source>
</evidence>
<dbReference type="PANTHER" id="PTHR19446">
    <property type="entry name" value="REVERSE TRANSCRIPTASES"/>
    <property type="match status" value="1"/>
</dbReference>
<dbReference type="STRING" id="35525.A0A164TC90"/>
<name>A0A164TC90_9CRUS</name>
<dbReference type="AlphaFoldDB" id="A0A164TC90"/>
<keyword evidence="2" id="KW-0812">Transmembrane</keyword>
<keyword evidence="4" id="KW-1185">Reference proteome</keyword>
<dbReference type="Proteomes" id="UP000076858">
    <property type="component" value="Unassembled WGS sequence"/>
</dbReference>
<reference evidence="3 4" key="1">
    <citation type="submission" date="2016-03" db="EMBL/GenBank/DDBJ databases">
        <title>EvidentialGene: Evidence-directed Construction of Genes on Genomes.</title>
        <authorList>
            <person name="Gilbert D.G."/>
            <person name="Choi J.-H."/>
            <person name="Mockaitis K."/>
            <person name="Colbourne J."/>
            <person name="Pfrender M."/>
        </authorList>
    </citation>
    <scope>NUCLEOTIDE SEQUENCE [LARGE SCALE GENOMIC DNA]</scope>
    <source>
        <strain evidence="3 4">Xinb3</strain>
        <tissue evidence="3">Complete organism</tissue>
    </source>
</reference>
<protein>
    <submittedName>
        <fullName evidence="3">Uncharacterized protein</fullName>
    </submittedName>
</protein>
<feature type="transmembrane region" description="Helical" evidence="2">
    <location>
        <begin position="7"/>
        <end position="26"/>
    </location>
</feature>
<evidence type="ECO:0000256" key="1">
    <source>
        <dbReference type="SAM" id="MobiDB-lite"/>
    </source>
</evidence>
<sequence>MRFNPFYIYFLTFMYYLCQVTGQVIFETLTGKCLEVAVQTVIGLLEPIGGPGTTVEIDKSMFGKRKYNRGKRRDGFWKGVNAHPSYKTFQSSGYHNLVRLFASIPEIEPSWIRTWNRKVVNHSQFYKDPVMGVHTNTVEGMWAHSKRSLITGGRPKRPTHDCVEKEYPIGDHDLLLPEESESENYSSESDSDDDVDDYRDLLEDQAEANDAGVEDLKTVLKISPPWPQDLSNNDQAHTLREEYLKRTYNRLRPSPQKCQSARVLYDSCGWSQPSEDQMNFLNRSPTQQGLEAKLRQATNTSPGVDGLEYRHLRAIDLNCILLEEVCKMVWKLAIPNCWKTSRTFPIFKKRDTSDYSNFRPISLLPTIYKLFSRVISQRITQVASDLGWLYPEQKGFLPGVHGIQQHTQLLQTVVEETKTKRKHMSIALLDMCNAIGSVPHAILNELFTSLQIPEDHTSLFVNS</sequence>
<proteinExistence type="predicted"/>
<keyword evidence="2" id="KW-1133">Transmembrane helix</keyword>
<feature type="region of interest" description="Disordered" evidence="1">
    <location>
        <begin position="149"/>
        <end position="196"/>
    </location>
</feature>
<evidence type="ECO:0000256" key="2">
    <source>
        <dbReference type="SAM" id="Phobius"/>
    </source>
</evidence>
<feature type="compositionally biased region" description="Basic and acidic residues" evidence="1">
    <location>
        <begin position="158"/>
        <end position="175"/>
    </location>
</feature>
<dbReference type="OrthoDB" id="10067100at2759"/>
<evidence type="ECO:0000313" key="3">
    <source>
        <dbReference type="EMBL" id="KZS10341.1"/>
    </source>
</evidence>